<protein>
    <submittedName>
        <fullName evidence="6">TetR/AcrR family transcriptional regulator</fullName>
    </submittedName>
</protein>
<name>A0ABS8C386_9ALTE</name>
<comment type="caution">
    <text evidence="6">The sequence shown here is derived from an EMBL/GenBank/DDBJ whole genome shotgun (WGS) entry which is preliminary data.</text>
</comment>
<evidence type="ECO:0000256" key="1">
    <source>
        <dbReference type="ARBA" id="ARBA00023015"/>
    </source>
</evidence>
<evidence type="ECO:0000256" key="4">
    <source>
        <dbReference type="PROSITE-ProRule" id="PRU00335"/>
    </source>
</evidence>
<dbReference type="Proteomes" id="UP000633814">
    <property type="component" value="Unassembled WGS sequence"/>
</dbReference>
<dbReference type="Pfam" id="PF00440">
    <property type="entry name" value="TetR_N"/>
    <property type="match status" value="1"/>
</dbReference>
<dbReference type="PANTHER" id="PTHR47506">
    <property type="entry name" value="TRANSCRIPTIONAL REGULATORY PROTEIN"/>
    <property type="match status" value="1"/>
</dbReference>
<feature type="domain" description="HTH tetR-type" evidence="5">
    <location>
        <begin position="6"/>
        <end position="66"/>
    </location>
</feature>
<evidence type="ECO:0000313" key="6">
    <source>
        <dbReference type="EMBL" id="MCB5226801.1"/>
    </source>
</evidence>
<sequence length="197" mass="21485">MANSIKFDRAEVISKAQQLFWQRGFNGTSMRDLLDAVNLRPGSLYASFGDKESVYHEALLHYAEKGQQALASVQAQHQPALETLKRFVRSQVLGSQHEPSQVCMLVKTVAELSAEGSALAELAKTLLQNIEFAFKTLLEQAVAEGAALSAPPERLSRTLQAQIIGLKTYAQLKPEPAVLEAMVDDILAGIEKPPAVN</sequence>
<dbReference type="SUPFAM" id="SSF48498">
    <property type="entry name" value="Tetracyclin repressor-like, C-terminal domain"/>
    <property type="match status" value="1"/>
</dbReference>
<dbReference type="EMBL" id="JAEINI020000004">
    <property type="protein sequence ID" value="MCB5226801.1"/>
    <property type="molecule type" value="Genomic_DNA"/>
</dbReference>
<dbReference type="InterPro" id="IPR036271">
    <property type="entry name" value="Tet_transcr_reg_TetR-rel_C_sf"/>
</dbReference>
<keyword evidence="1" id="KW-0805">Transcription regulation</keyword>
<keyword evidence="2 4" id="KW-0238">DNA-binding</keyword>
<dbReference type="PROSITE" id="PS50977">
    <property type="entry name" value="HTH_TETR_2"/>
    <property type="match status" value="1"/>
</dbReference>
<evidence type="ECO:0000256" key="2">
    <source>
        <dbReference type="ARBA" id="ARBA00023125"/>
    </source>
</evidence>
<dbReference type="Gene3D" id="1.10.10.60">
    <property type="entry name" value="Homeodomain-like"/>
    <property type="match status" value="1"/>
</dbReference>
<dbReference type="InterPro" id="IPR009057">
    <property type="entry name" value="Homeodomain-like_sf"/>
</dbReference>
<dbReference type="SUPFAM" id="SSF46689">
    <property type="entry name" value="Homeodomain-like"/>
    <property type="match status" value="1"/>
</dbReference>
<dbReference type="InterPro" id="IPR001647">
    <property type="entry name" value="HTH_TetR"/>
</dbReference>
<reference evidence="6 7" key="1">
    <citation type="submission" date="2021-10" db="EMBL/GenBank/DDBJ databases">
        <title>Alishewanella koreense sp. nov. isolated from seawater of southwestern coast in South Korea and the proposal for the reclassification of Rheinheimera perlucida and Rheinheimera tuosuensis as Arsukibacterium perlucida and Arsukibacterium tuosuensis.</title>
        <authorList>
            <person name="Kim K.H."/>
            <person name="Ruan W."/>
            <person name="Kim K.R."/>
            <person name="Baek J.H."/>
            <person name="Jeon C.O."/>
        </authorList>
    </citation>
    <scope>NUCLEOTIDE SEQUENCE [LARGE SCALE GENOMIC DNA]</scope>
    <source>
        <strain evidence="6 7">16-MA</strain>
    </source>
</reference>
<keyword evidence="7" id="KW-1185">Reference proteome</keyword>
<evidence type="ECO:0000313" key="7">
    <source>
        <dbReference type="Proteomes" id="UP000633814"/>
    </source>
</evidence>
<gene>
    <name evidence="6" type="ORF">JAO78_008230</name>
</gene>
<dbReference type="PANTHER" id="PTHR47506:SF1">
    <property type="entry name" value="HTH-TYPE TRANSCRIPTIONAL REGULATOR YJDC"/>
    <property type="match status" value="1"/>
</dbReference>
<dbReference type="Gene3D" id="1.10.357.10">
    <property type="entry name" value="Tetracycline Repressor, domain 2"/>
    <property type="match status" value="1"/>
</dbReference>
<keyword evidence="3" id="KW-0804">Transcription</keyword>
<evidence type="ECO:0000256" key="3">
    <source>
        <dbReference type="ARBA" id="ARBA00023163"/>
    </source>
</evidence>
<feature type="DNA-binding region" description="H-T-H motif" evidence="4">
    <location>
        <begin position="29"/>
        <end position="48"/>
    </location>
</feature>
<dbReference type="RefSeq" id="WP_226750893.1">
    <property type="nucleotide sequence ID" value="NZ_JAEINI020000004.1"/>
</dbReference>
<accession>A0ABS8C386</accession>
<proteinExistence type="predicted"/>
<organism evidence="6 7">
    <name type="scientific">Alishewanella maricola</name>
    <dbReference type="NCBI Taxonomy" id="2795740"/>
    <lineage>
        <taxon>Bacteria</taxon>
        <taxon>Pseudomonadati</taxon>
        <taxon>Pseudomonadota</taxon>
        <taxon>Gammaproteobacteria</taxon>
        <taxon>Alteromonadales</taxon>
        <taxon>Alteromonadaceae</taxon>
        <taxon>Alishewanella</taxon>
    </lineage>
</organism>
<evidence type="ECO:0000259" key="5">
    <source>
        <dbReference type="PROSITE" id="PS50977"/>
    </source>
</evidence>